<dbReference type="SUPFAM" id="SSF64005">
    <property type="entry name" value="Undecaprenyl diphosphate synthase"/>
    <property type="match status" value="1"/>
</dbReference>
<organism evidence="4 5">
    <name type="scientific">Penstemon smallii</name>
    <dbReference type="NCBI Taxonomy" id="265156"/>
    <lineage>
        <taxon>Eukaryota</taxon>
        <taxon>Viridiplantae</taxon>
        <taxon>Streptophyta</taxon>
        <taxon>Embryophyta</taxon>
        <taxon>Tracheophyta</taxon>
        <taxon>Spermatophyta</taxon>
        <taxon>Magnoliopsida</taxon>
        <taxon>eudicotyledons</taxon>
        <taxon>Gunneridae</taxon>
        <taxon>Pentapetalae</taxon>
        <taxon>asterids</taxon>
        <taxon>lamiids</taxon>
        <taxon>Lamiales</taxon>
        <taxon>Plantaginaceae</taxon>
        <taxon>Cheloneae</taxon>
        <taxon>Penstemon</taxon>
    </lineage>
</organism>
<evidence type="ECO:0000256" key="3">
    <source>
        <dbReference type="RuleBase" id="RU363018"/>
    </source>
</evidence>
<dbReference type="EMBL" id="JBJXBP010000007">
    <property type="protein sequence ID" value="KAL3820171.1"/>
    <property type="molecule type" value="Genomic_DNA"/>
</dbReference>
<dbReference type="PANTHER" id="PTHR10291:SF18">
    <property type="entry name" value="DEHYDRODOLICHYL DIPHOSPHATE SYNTHASE CPT3"/>
    <property type="match status" value="1"/>
</dbReference>
<dbReference type="CDD" id="cd00475">
    <property type="entry name" value="Cis_IPPS"/>
    <property type="match status" value="1"/>
</dbReference>
<dbReference type="PROSITE" id="PS01066">
    <property type="entry name" value="UPP_SYNTHASE"/>
    <property type="match status" value="1"/>
</dbReference>
<dbReference type="NCBIfam" id="TIGR00055">
    <property type="entry name" value="uppS"/>
    <property type="match status" value="1"/>
</dbReference>
<keyword evidence="2" id="KW-0460">Magnesium</keyword>
<dbReference type="InterPro" id="IPR018520">
    <property type="entry name" value="UPP_synth-like_CS"/>
</dbReference>
<evidence type="ECO:0000256" key="2">
    <source>
        <dbReference type="ARBA" id="ARBA00022842"/>
    </source>
</evidence>
<dbReference type="Proteomes" id="UP001634393">
    <property type="component" value="Unassembled WGS sequence"/>
</dbReference>
<evidence type="ECO:0000313" key="4">
    <source>
        <dbReference type="EMBL" id="KAL3820171.1"/>
    </source>
</evidence>
<proteinExistence type="inferred from homology"/>
<evidence type="ECO:0000256" key="1">
    <source>
        <dbReference type="ARBA" id="ARBA00022679"/>
    </source>
</evidence>
<dbReference type="GO" id="GO:0004659">
    <property type="term" value="F:prenyltransferase activity"/>
    <property type="evidence" value="ECO:0007669"/>
    <property type="project" value="UniProtKB-ARBA"/>
</dbReference>
<dbReference type="InterPro" id="IPR036424">
    <property type="entry name" value="UPP_synth-like_sf"/>
</dbReference>
<keyword evidence="5" id="KW-1185">Reference proteome</keyword>
<name>A0ABD3S6U5_9LAMI</name>
<accession>A0ABD3S6U5</accession>
<comment type="similarity">
    <text evidence="3">Belongs to the UPP synthase family.</text>
</comment>
<dbReference type="GO" id="GO:0000287">
    <property type="term" value="F:magnesium ion binding"/>
    <property type="evidence" value="ECO:0007669"/>
    <property type="project" value="UniProtKB-ARBA"/>
</dbReference>
<evidence type="ECO:0000313" key="5">
    <source>
        <dbReference type="Proteomes" id="UP001634393"/>
    </source>
</evidence>
<dbReference type="PANTHER" id="PTHR10291">
    <property type="entry name" value="DEHYDRODOLICHYL DIPHOSPHATE SYNTHASE FAMILY MEMBER"/>
    <property type="match status" value="1"/>
</dbReference>
<gene>
    <name evidence="4" type="ORF">ACJIZ3_006076</name>
</gene>
<comment type="caution">
    <text evidence="4">The sequence shown here is derived from an EMBL/GenBank/DDBJ whole genome shotgun (WGS) entry which is preliminary data.</text>
</comment>
<dbReference type="Pfam" id="PF01255">
    <property type="entry name" value="Prenyltransf"/>
    <property type="match status" value="1"/>
</dbReference>
<dbReference type="FunFam" id="3.40.1180.10:FF:000005">
    <property type="entry name" value="Alkyl transferase"/>
    <property type="match status" value="1"/>
</dbReference>
<dbReference type="InterPro" id="IPR001441">
    <property type="entry name" value="UPP_synth-like"/>
</dbReference>
<dbReference type="GO" id="GO:0005737">
    <property type="term" value="C:cytoplasm"/>
    <property type="evidence" value="ECO:0007669"/>
    <property type="project" value="UniProtKB-ARBA"/>
</dbReference>
<reference evidence="4 5" key="1">
    <citation type="submission" date="2024-12" db="EMBL/GenBank/DDBJ databases">
        <title>The unique morphological basis and parallel evolutionary history of personate flowers in Penstemon.</title>
        <authorList>
            <person name="Depatie T.H."/>
            <person name="Wessinger C.A."/>
        </authorList>
    </citation>
    <scope>NUCLEOTIDE SEQUENCE [LARGE SCALE GENOMIC DNA]</scope>
    <source>
        <strain evidence="4">WTNN_2</strain>
        <tissue evidence="4">Leaf</tissue>
    </source>
</reference>
<dbReference type="Gene3D" id="3.40.1180.10">
    <property type="entry name" value="Decaprenyl diphosphate synthase-like"/>
    <property type="match status" value="1"/>
</dbReference>
<dbReference type="EC" id="2.5.1.-" evidence="3"/>
<dbReference type="HAMAP" id="MF_01139">
    <property type="entry name" value="ISPT"/>
    <property type="match status" value="1"/>
</dbReference>
<dbReference type="AlphaFoldDB" id="A0ABD3S6U5"/>
<protein>
    <recommendedName>
        <fullName evidence="3">Alkyl transferase</fullName>
        <ecNumber evidence="3">2.5.1.-</ecNumber>
    </recommendedName>
</protein>
<sequence length="274" mass="31661">MDKRNGNKASQLCEDLCTFIRRCILSVLTVGPVPRHIAFIMDGNRRYAKNRNLEDGAGHKLGYVALMNMLKYCYELDVKYVTIYAFSIENFKRRPEEVQSTMQLIKEKIEGMLREESLFNQYGVRVYFVGNLKLLSESVKLSAEKAMEATTHNSKVVLLVCIAYTSTDEILHAVEESCREKRAEFRKGMENSESLITVTDIEKHMYMADVPNPDVIIRTSGETRLSNFLLWQSAYTLLCSPSILWPEIGFRHLVRAVLDYQRNFAYLEQKQKQS</sequence>
<keyword evidence="1 3" id="KW-0808">Transferase</keyword>